<dbReference type="GO" id="GO:0003677">
    <property type="term" value="F:DNA binding"/>
    <property type="evidence" value="ECO:0007669"/>
    <property type="project" value="InterPro"/>
</dbReference>
<dbReference type="SUPFAM" id="SSF52172">
    <property type="entry name" value="CheY-like"/>
    <property type="match status" value="1"/>
</dbReference>
<dbReference type="PROSITE" id="PS50110">
    <property type="entry name" value="RESPONSE_REGULATORY"/>
    <property type="match status" value="1"/>
</dbReference>
<dbReference type="OrthoDB" id="9787344at2"/>
<dbReference type="SMART" id="SM00850">
    <property type="entry name" value="LytTR"/>
    <property type="match status" value="1"/>
</dbReference>
<keyword evidence="6" id="KW-1185">Reference proteome</keyword>
<feature type="domain" description="HTH LytTR-type" evidence="4">
    <location>
        <begin position="144"/>
        <end position="247"/>
    </location>
</feature>
<feature type="modified residue" description="4-aspartylphosphate" evidence="1">
    <location>
        <position position="55"/>
    </location>
</feature>
<evidence type="ECO:0000256" key="2">
    <source>
        <dbReference type="SAM" id="Coils"/>
    </source>
</evidence>
<keyword evidence="2" id="KW-0175">Coiled coil</keyword>
<dbReference type="Proteomes" id="UP000236731">
    <property type="component" value="Unassembled WGS sequence"/>
</dbReference>
<dbReference type="PROSITE" id="PS50930">
    <property type="entry name" value="HTH_LYTTR"/>
    <property type="match status" value="1"/>
</dbReference>
<organism evidence="5 6">
    <name type="scientific">Sphingobacterium lactis</name>
    <dbReference type="NCBI Taxonomy" id="797291"/>
    <lineage>
        <taxon>Bacteria</taxon>
        <taxon>Pseudomonadati</taxon>
        <taxon>Bacteroidota</taxon>
        <taxon>Sphingobacteriia</taxon>
        <taxon>Sphingobacteriales</taxon>
        <taxon>Sphingobacteriaceae</taxon>
        <taxon>Sphingobacterium</taxon>
    </lineage>
</organism>
<dbReference type="PANTHER" id="PTHR37299:SF1">
    <property type="entry name" value="STAGE 0 SPORULATION PROTEIN A HOMOLOG"/>
    <property type="match status" value="1"/>
</dbReference>
<protein>
    <submittedName>
        <fullName evidence="5">Two-component system, LytT family, response regulator</fullName>
    </submittedName>
</protein>
<gene>
    <name evidence="5" type="ORF">SAMN05421877_107217</name>
</gene>
<reference evidence="6" key="1">
    <citation type="submission" date="2016-10" db="EMBL/GenBank/DDBJ databases">
        <authorList>
            <person name="Varghese N."/>
            <person name="Submissions S."/>
        </authorList>
    </citation>
    <scope>NUCLEOTIDE SEQUENCE [LARGE SCALE GENOMIC DNA]</scope>
    <source>
        <strain evidence="6">DSM 22361</strain>
    </source>
</reference>
<dbReference type="Pfam" id="PF00072">
    <property type="entry name" value="Response_reg"/>
    <property type="match status" value="1"/>
</dbReference>
<dbReference type="InterPro" id="IPR001789">
    <property type="entry name" value="Sig_transdc_resp-reg_receiver"/>
</dbReference>
<sequence>MINCYIVDDEPNNVDSLRYILKNNHPELFVLGYQIDPSKAIAEINQLKPDLLFLDIQMPNKNGFELLIDISHKGFEVIFITAYDQYGIQAVKISALDYLLKPIDESELAKAIEKAETKINAKRKNSNLENLLRNFNDEKTDSKIALIIDKQTKYVPISEIVRCQADNNYTEVYLIDGRKVILSKTLKDFEEMLAGFGFLRCHHSHLVNIKYIQGIQGPGFNKILLNNDVLIPISRMKKELIKNTIPKYK</sequence>
<proteinExistence type="predicted"/>
<evidence type="ECO:0000313" key="5">
    <source>
        <dbReference type="EMBL" id="SEG40608.1"/>
    </source>
</evidence>
<dbReference type="InterPro" id="IPR007492">
    <property type="entry name" value="LytTR_DNA-bd_dom"/>
</dbReference>
<dbReference type="GO" id="GO:0000156">
    <property type="term" value="F:phosphorelay response regulator activity"/>
    <property type="evidence" value="ECO:0007669"/>
    <property type="project" value="InterPro"/>
</dbReference>
<name>A0A1H5ZVS6_9SPHI</name>
<dbReference type="PANTHER" id="PTHR37299">
    <property type="entry name" value="TRANSCRIPTIONAL REGULATOR-RELATED"/>
    <property type="match status" value="1"/>
</dbReference>
<keyword evidence="1" id="KW-0597">Phosphoprotein</keyword>
<feature type="domain" description="Response regulatory" evidence="3">
    <location>
        <begin position="3"/>
        <end position="116"/>
    </location>
</feature>
<evidence type="ECO:0000259" key="4">
    <source>
        <dbReference type="PROSITE" id="PS50930"/>
    </source>
</evidence>
<dbReference type="InterPro" id="IPR011006">
    <property type="entry name" value="CheY-like_superfamily"/>
</dbReference>
<dbReference type="RefSeq" id="WP_103906644.1">
    <property type="nucleotide sequence ID" value="NZ_CP049246.1"/>
</dbReference>
<evidence type="ECO:0000259" key="3">
    <source>
        <dbReference type="PROSITE" id="PS50110"/>
    </source>
</evidence>
<dbReference type="Gene3D" id="2.40.50.1020">
    <property type="entry name" value="LytTr DNA-binding domain"/>
    <property type="match status" value="1"/>
</dbReference>
<dbReference type="Gene3D" id="3.40.50.2300">
    <property type="match status" value="1"/>
</dbReference>
<feature type="coiled-coil region" evidence="2">
    <location>
        <begin position="105"/>
        <end position="141"/>
    </location>
</feature>
<dbReference type="Pfam" id="PF04397">
    <property type="entry name" value="LytTR"/>
    <property type="match status" value="1"/>
</dbReference>
<dbReference type="InterPro" id="IPR046947">
    <property type="entry name" value="LytR-like"/>
</dbReference>
<dbReference type="AlphaFoldDB" id="A0A1H5ZVS6"/>
<evidence type="ECO:0000313" key="6">
    <source>
        <dbReference type="Proteomes" id="UP000236731"/>
    </source>
</evidence>
<accession>A0A1H5ZVS6</accession>
<evidence type="ECO:0000256" key="1">
    <source>
        <dbReference type="PROSITE-ProRule" id="PRU00169"/>
    </source>
</evidence>
<dbReference type="EMBL" id="FNUT01000007">
    <property type="protein sequence ID" value="SEG40608.1"/>
    <property type="molecule type" value="Genomic_DNA"/>
</dbReference>
<dbReference type="SMART" id="SM00448">
    <property type="entry name" value="REC"/>
    <property type="match status" value="1"/>
</dbReference>